<proteinExistence type="predicted"/>
<name>A0A2P2N827_RHIMU</name>
<protein>
    <submittedName>
        <fullName evidence="1">Uncharacterized protein</fullName>
    </submittedName>
</protein>
<dbReference type="AlphaFoldDB" id="A0A2P2N827"/>
<evidence type="ECO:0000313" key="1">
    <source>
        <dbReference type="EMBL" id="MBX38605.1"/>
    </source>
</evidence>
<reference evidence="1" key="1">
    <citation type="submission" date="2018-02" db="EMBL/GenBank/DDBJ databases">
        <title>Rhizophora mucronata_Transcriptome.</title>
        <authorList>
            <person name="Meera S.P."/>
            <person name="Sreeshan A."/>
            <person name="Augustine A."/>
        </authorList>
    </citation>
    <scope>NUCLEOTIDE SEQUENCE</scope>
    <source>
        <tissue evidence="1">Leaf</tissue>
    </source>
</reference>
<sequence>MTELTNTFWEYVYELTVKQLHCYYIRGKKKS</sequence>
<accession>A0A2P2N827</accession>
<dbReference type="EMBL" id="GGEC01058121">
    <property type="protein sequence ID" value="MBX38605.1"/>
    <property type="molecule type" value="Transcribed_RNA"/>
</dbReference>
<organism evidence="1">
    <name type="scientific">Rhizophora mucronata</name>
    <name type="common">Asiatic mangrove</name>
    <dbReference type="NCBI Taxonomy" id="61149"/>
    <lineage>
        <taxon>Eukaryota</taxon>
        <taxon>Viridiplantae</taxon>
        <taxon>Streptophyta</taxon>
        <taxon>Embryophyta</taxon>
        <taxon>Tracheophyta</taxon>
        <taxon>Spermatophyta</taxon>
        <taxon>Magnoliopsida</taxon>
        <taxon>eudicotyledons</taxon>
        <taxon>Gunneridae</taxon>
        <taxon>Pentapetalae</taxon>
        <taxon>rosids</taxon>
        <taxon>fabids</taxon>
        <taxon>Malpighiales</taxon>
        <taxon>Rhizophoraceae</taxon>
        <taxon>Rhizophora</taxon>
    </lineage>
</organism>